<dbReference type="EMBL" id="ML996688">
    <property type="protein sequence ID" value="KAF2404389.1"/>
    <property type="molecule type" value="Genomic_DNA"/>
</dbReference>
<organism evidence="1 2">
    <name type="scientific">Trichodelitschia bisporula</name>
    <dbReference type="NCBI Taxonomy" id="703511"/>
    <lineage>
        <taxon>Eukaryota</taxon>
        <taxon>Fungi</taxon>
        <taxon>Dikarya</taxon>
        <taxon>Ascomycota</taxon>
        <taxon>Pezizomycotina</taxon>
        <taxon>Dothideomycetes</taxon>
        <taxon>Dothideomycetes incertae sedis</taxon>
        <taxon>Phaeotrichales</taxon>
        <taxon>Phaeotrichaceae</taxon>
        <taxon>Trichodelitschia</taxon>
    </lineage>
</organism>
<name>A0A6G1I8J6_9PEZI</name>
<evidence type="ECO:0000313" key="2">
    <source>
        <dbReference type="Proteomes" id="UP000799640"/>
    </source>
</evidence>
<dbReference type="Proteomes" id="UP000799640">
    <property type="component" value="Unassembled WGS sequence"/>
</dbReference>
<protein>
    <submittedName>
        <fullName evidence="1">Uncharacterized protein</fullName>
    </submittedName>
</protein>
<proteinExistence type="predicted"/>
<gene>
    <name evidence="1" type="ORF">EJ06DRAFT_526476</name>
</gene>
<accession>A0A6G1I8J6</accession>
<dbReference type="AlphaFoldDB" id="A0A6G1I8J6"/>
<reference evidence="1" key="1">
    <citation type="journal article" date="2020" name="Stud. Mycol.">
        <title>101 Dothideomycetes genomes: a test case for predicting lifestyles and emergence of pathogens.</title>
        <authorList>
            <person name="Haridas S."/>
            <person name="Albert R."/>
            <person name="Binder M."/>
            <person name="Bloem J."/>
            <person name="Labutti K."/>
            <person name="Salamov A."/>
            <person name="Andreopoulos B."/>
            <person name="Baker S."/>
            <person name="Barry K."/>
            <person name="Bills G."/>
            <person name="Bluhm B."/>
            <person name="Cannon C."/>
            <person name="Castanera R."/>
            <person name="Culley D."/>
            <person name="Daum C."/>
            <person name="Ezra D."/>
            <person name="Gonzalez J."/>
            <person name="Henrissat B."/>
            <person name="Kuo A."/>
            <person name="Liang C."/>
            <person name="Lipzen A."/>
            <person name="Lutzoni F."/>
            <person name="Magnuson J."/>
            <person name="Mondo S."/>
            <person name="Nolan M."/>
            <person name="Ohm R."/>
            <person name="Pangilinan J."/>
            <person name="Park H.-J."/>
            <person name="Ramirez L."/>
            <person name="Alfaro M."/>
            <person name="Sun H."/>
            <person name="Tritt A."/>
            <person name="Yoshinaga Y."/>
            <person name="Zwiers L.-H."/>
            <person name="Turgeon B."/>
            <person name="Goodwin S."/>
            <person name="Spatafora J."/>
            <person name="Crous P."/>
            <person name="Grigoriev I."/>
        </authorList>
    </citation>
    <scope>NUCLEOTIDE SEQUENCE</scope>
    <source>
        <strain evidence="1">CBS 262.69</strain>
    </source>
</reference>
<keyword evidence="2" id="KW-1185">Reference proteome</keyword>
<sequence>MLDMVAFMRNLDTLILTWPRMHHDDQRPDLRENAPGLNHLRIVALRGYVPNRFLDYIMGHVAQFEQLELALIKDPTEDIRRYKAALDENPLSEQHRKWDTIILHGLRAMCFTLPSPNPASPFKLKKLSVVGLNQPNAHCSQLLSRGPNSISHPFEFSHHPQYKALVRWTKLLEMCRDTLEEVVFDFRLVDSKSGIRASKLTA</sequence>
<evidence type="ECO:0000313" key="1">
    <source>
        <dbReference type="EMBL" id="KAF2404389.1"/>
    </source>
</evidence>